<dbReference type="STRING" id="53326.A0A016VTB2"/>
<reference evidence="2" key="1">
    <citation type="journal article" date="2015" name="Nat. Genet.">
        <title>The genome and transcriptome of the zoonotic hookworm Ancylostoma ceylanicum identify infection-specific gene families.</title>
        <authorList>
            <person name="Schwarz E.M."/>
            <person name="Hu Y."/>
            <person name="Antoshechkin I."/>
            <person name="Miller M.M."/>
            <person name="Sternberg P.W."/>
            <person name="Aroian R.V."/>
        </authorList>
    </citation>
    <scope>NUCLEOTIDE SEQUENCE</scope>
    <source>
        <strain evidence="2">HY135</strain>
    </source>
</reference>
<dbReference type="AlphaFoldDB" id="A0A016VTB2"/>
<dbReference type="PANTHER" id="PTHR11909">
    <property type="entry name" value="CASEIN KINASE-RELATED"/>
    <property type="match status" value="1"/>
</dbReference>
<evidence type="ECO:0008006" key="3">
    <source>
        <dbReference type="Google" id="ProtNLM"/>
    </source>
</evidence>
<dbReference type="OrthoDB" id="10020333at2759"/>
<evidence type="ECO:0000313" key="1">
    <source>
        <dbReference type="EMBL" id="EYC30297.1"/>
    </source>
</evidence>
<dbReference type="InterPro" id="IPR050235">
    <property type="entry name" value="CK1_Ser-Thr_kinase"/>
</dbReference>
<organism evidence="1 2">
    <name type="scientific">Ancylostoma ceylanicum</name>
    <dbReference type="NCBI Taxonomy" id="53326"/>
    <lineage>
        <taxon>Eukaryota</taxon>
        <taxon>Metazoa</taxon>
        <taxon>Ecdysozoa</taxon>
        <taxon>Nematoda</taxon>
        <taxon>Chromadorea</taxon>
        <taxon>Rhabditida</taxon>
        <taxon>Rhabditina</taxon>
        <taxon>Rhabditomorpha</taxon>
        <taxon>Strongyloidea</taxon>
        <taxon>Ancylostomatidae</taxon>
        <taxon>Ancylostomatinae</taxon>
        <taxon>Ancylostoma</taxon>
    </lineage>
</organism>
<dbReference type="InterPro" id="IPR011009">
    <property type="entry name" value="Kinase-like_dom_sf"/>
</dbReference>
<dbReference type="Gene3D" id="1.10.510.10">
    <property type="entry name" value="Transferase(Phosphotransferase) domain 1"/>
    <property type="match status" value="1"/>
</dbReference>
<comment type="caution">
    <text evidence="1">The sequence shown here is derived from an EMBL/GenBank/DDBJ whole genome shotgun (WGS) entry which is preliminary data.</text>
</comment>
<gene>
    <name evidence="1" type="primary">Acey_s0005.g2566</name>
    <name evidence="1" type="ORF">Y032_0005g2566</name>
</gene>
<keyword evidence="2" id="KW-1185">Reference proteome</keyword>
<sequence>MREKAAFRGTTRYASIGALDMVSFNYNSFDYLDTEIFLKKDQCRKDDVEAWWYMVLEWMIGQLPWKHCRGADRAEVKMYKQQLRLEQNLKKVLKHTPEEYMANIILYIDTLEYNSIPDYDHIAAHLEAAMQAYHLSYSEPLDWDLMTEYKGPRYVKNLDYELK</sequence>
<proteinExistence type="predicted"/>
<name>A0A016VTB2_9BILA</name>
<dbReference type="SUPFAM" id="SSF56112">
    <property type="entry name" value="Protein kinase-like (PK-like)"/>
    <property type="match status" value="1"/>
</dbReference>
<accession>A0A016VTB2</accession>
<protein>
    <recommendedName>
        <fullName evidence="3">Protein kinase domain-containing protein</fullName>
    </recommendedName>
</protein>
<dbReference type="Proteomes" id="UP000024635">
    <property type="component" value="Unassembled WGS sequence"/>
</dbReference>
<evidence type="ECO:0000313" key="2">
    <source>
        <dbReference type="Proteomes" id="UP000024635"/>
    </source>
</evidence>
<dbReference type="EMBL" id="JARK01001341">
    <property type="protein sequence ID" value="EYC30297.1"/>
    <property type="molecule type" value="Genomic_DNA"/>
</dbReference>